<keyword evidence="4" id="KW-1185">Reference proteome</keyword>
<accession>A0A016WJX3</accession>
<feature type="transmembrane region" description="Helical" evidence="2">
    <location>
        <begin position="22"/>
        <end position="40"/>
    </location>
</feature>
<gene>
    <name evidence="3" type="primary">Acey_s0636.g930</name>
    <name evidence="3" type="ORF">Y032_0636g930</name>
</gene>
<proteinExistence type="predicted"/>
<comment type="caution">
    <text evidence="3">The sequence shown here is derived from an EMBL/GenBank/DDBJ whole genome shotgun (WGS) entry which is preliminary data.</text>
</comment>
<dbReference type="EMBL" id="JARK01000236">
    <property type="protein sequence ID" value="EYC39911.1"/>
    <property type="molecule type" value="Genomic_DNA"/>
</dbReference>
<keyword evidence="2" id="KW-0812">Transmembrane</keyword>
<name>A0A016WJX3_9BILA</name>
<reference evidence="4" key="1">
    <citation type="journal article" date="2015" name="Nat. Genet.">
        <title>The genome and transcriptome of the zoonotic hookworm Ancylostoma ceylanicum identify infection-specific gene families.</title>
        <authorList>
            <person name="Schwarz E.M."/>
            <person name="Hu Y."/>
            <person name="Antoshechkin I."/>
            <person name="Miller M.M."/>
            <person name="Sternberg P.W."/>
            <person name="Aroian R.V."/>
        </authorList>
    </citation>
    <scope>NUCLEOTIDE SEQUENCE</scope>
    <source>
        <strain evidence="4">HY135</strain>
    </source>
</reference>
<keyword evidence="2" id="KW-0472">Membrane</keyword>
<evidence type="ECO:0000313" key="4">
    <source>
        <dbReference type="Proteomes" id="UP000024635"/>
    </source>
</evidence>
<evidence type="ECO:0000313" key="3">
    <source>
        <dbReference type="EMBL" id="EYC39911.1"/>
    </source>
</evidence>
<evidence type="ECO:0000256" key="1">
    <source>
        <dbReference type="SAM" id="MobiDB-lite"/>
    </source>
</evidence>
<keyword evidence="2" id="KW-1133">Transmembrane helix</keyword>
<sequence>MKISTGSEAPPAATSTRPRTKMLAMVAVGIIFAAIIYFNYKKKKEYANREVFENKVINPARVKKRSRRQTKRQVKSEKEKSSTSTASGLSK</sequence>
<protein>
    <submittedName>
        <fullName evidence="3">Uncharacterized protein</fullName>
    </submittedName>
</protein>
<organism evidence="3 4">
    <name type="scientific">Ancylostoma ceylanicum</name>
    <dbReference type="NCBI Taxonomy" id="53326"/>
    <lineage>
        <taxon>Eukaryota</taxon>
        <taxon>Metazoa</taxon>
        <taxon>Ecdysozoa</taxon>
        <taxon>Nematoda</taxon>
        <taxon>Chromadorea</taxon>
        <taxon>Rhabditida</taxon>
        <taxon>Rhabditina</taxon>
        <taxon>Rhabditomorpha</taxon>
        <taxon>Strongyloidea</taxon>
        <taxon>Ancylostomatidae</taxon>
        <taxon>Ancylostomatinae</taxon>
        <taxon>Ancylostoma</taxon>
    </lineage>
</organism>
<feature type="region of interest" description="Disordered" evidence="1">
    <location>
        <begin position="62"/>
        <end position="91"/>
    </location>
</feature>
<dbReference type="Proteomes" id="UP000024635">
    <property type="component" value="Unassembled WGS sequence"/>
</dbReference>
<evidence type="ECO:0000256" key="2">
    <source>
        <dbReference type="SAM" id="Phobius"/>
    </source>
</evidence>
<feature type="compositionally biased region" description="Basic residues" evidence="1">
    <location>
        <begin position="62"/>
        <end position="73"/>
    </location>
</feature>
<dbReference type="AlphaFoldDB" id="A0A016WJX3"/>